<dbReference type="PANTHER" id="PTHR43641:SF2">
    <property type="entry name" value="DEHYDRATASE YBIW-RELATED"/>
    <property type="match status" value="1"/>
</dbReference>
<dbReference type="InterPro" id="IPR001150">
    <property type="entry name" value="Gly_radical"/>
</dbReference>
<reference evidence="7 8" key="1">
    <citation type="submission" date="2019-02" db="EMBL/GenBank/DDBJ databases">
        <title>Deep-cultivation of Planctomycetes and their phenomic and genomic characterization uncovers novel biology.</title>
        <authorList>
            <person name="Wiegand S."/>
            <person name="Jogler M."/>
            <person name="Boedeker C."/>
            <person name="Pinto D."/>
            <person name="Vollmers J."/>
            <person name="Rivas-Marin E."/>
            <person name="Kohn T."/>
            <person name="Peeters S.H."/>
            <person name="Heuer A."/>
            <person name="Rast P."/>
            <person name="Oberbeckmann S."/>
            <person name="Bunk B."/>
            <person name="Jeske O."/>
            <person name="Meyerdierks A."/>
            <person name="Storesund J.E."/>
            <person name="Kallscheuer N."/>
            <person name="Luecker S."/>
            <person name="Lage O.M."/>
            <person name="Pohl T."/>
            <person name="Merkel B.J."/>
            <person name="Hornburger P."/>
            <person name="Mueller R.-W."/>
            <person name="Bruemmer F."/>
            <person name="Labrenz M."/>
            <person name="Spormann A.M."/>
            <person name="Op Den Camp H."/>
            <person name="Overmann J."/>
            <person name="Amann R."/>
            <person name="Jetten M.S.M."/>
            <person name="Mascher T."/>
            <person name="Medema M.H."/>
            <person name="Devos D.P."/>
            <person name="Kaster A.-K."/>
            <person name="Ovreas L."/>
            <person name="Rohde M."/>
            <person name="Galperin M.Y."/>
            <person name="Jogler C."/>
        </authorList>
    </citation>
    <scope>NUCLEOTIDE SEQUENCE [LARGE SCALE GENOMIC DNA]</scope>
    <source>
        <strain evidence="7 8">Q31b</strain>
    </source>
</reference>
<evidence type="ECO:0000313" key="8">
    <source>
        <dbReference type="Proteomes" id="UP000315471"/>
    </source>
</evidence>
<dbReference type="EMBL" id="SJPY01000006">
    <property type="protein sequence ID" value="TWU38747.1"/>
    <property type="molecule type" value="Genomic_DNA"/>
</dbReference>
<dbReference type="OrthoDB" id="9803969at2"/>
<dbReference type="RefSeq" id="WP_146601084.1">
    <property type="nucleotide sequence ID" value="NZ_SJPY01000006.1"/>
</dbReference>
<dbReference type="AlphaFoldDB" id="A0A5C6DS77"/>
<organism evidence="7 8">
    <name type="scientific">Novipirellula aureliae</name>
    <dbReference type="NCBI Taxonomy" id="2527966"/>
    <lineage>
        <taxon>Bacteria</taxon>
        <taxon>Pseudomonadati</taxon>
        <taxon>Planctomycetota</taxon>
        <taxon>Planctomycetia</taxon>
        <taxon>Pirellulales</taxon>
        <taxon>Pirellulaceae</taxon>
        <taxon>Novipirellula</taxon>
    </lineage>
</organism>
<evidence type="ECO:0000256" key="3">
    <source>
        <dbReference type="PROSITE-ProRule" id="PRU00493"/>
    </source>
</evidence>
<dbReference type="Pfam" id="PF01228">
    <property type="entry name" value="Gly_radical"/>
    <property type="match status" value="1"/>
</dbReference>
<protein>
    <submittedName>
        <fullName evidence="7">Benzylsuccinate synthase alpha subunit</fullName>
        <ecNumber evidence="7">4.1.99.11</ecNumber>
    </submittedName>
</protein>
<evidence type="ECO:0000256" key="4">
    <source>
        <dbReference type="SAM" id="Coils"/>
    </source>
</evidence>
<evidence type="ECO:0000256" key="2">
    <source>
        <dbReference type="ARBA" id="ARBA00023239"/>
    </source>
</evidence>
<dbReference type="PROSITE" id="PS51149">
    <property type="entry name" value="GLY_RADICAL_2"/>
    <property type="match status" value="1"/>
</dbReference>
<dbReference type="GO" id="GO:0016835">
    <property type="term" value="F:carbon-oxygen lyase activity"/>
    <property type="evidence" value="ECO:0007669"/>
    <property type="project" value="InterPro"/>
</dbReference>
<evidence type="ECO:0000313" key="7">
    <source>
        <dbReference type="EMBL" id="TWU38747.1"/>
    </source>
</evidence>
<evidence type="ECO:0000256" key="1">
    <source>
        <dbReference type="ARBA" id="ARBA00022818"/>
    </source>
</evidence>
<name>A0A5C6DS77_9BACT</name>
<dbReference type="NCBIfam" id="NF043068">
    <property type="entry name" value="glycl_HYPD"/>
    <property type="match status" value="1"/>
</dbReference>
<dbReference type="Proteomes" id="UP000315471">
    <property type="component" value="Unassembled WGS sequence"/>
</dbReference>
<dbReference type="EC" id="4.1.99.11" evidence="7"/>
<keyword evidence="1 3" id="KW-0556">Organic radical</keyword>
<dbReference type="InterPro" id="IPR051215">
    <property type="entry name" value="GRE"/>
</dbReference>
<keyword evidence="4" id="KW-0175">Coiled coil</keyword>
<evidence type="ECO:0000259" key="5">
    <source>
        <dbReference type="PROSITE" id="PS51149"/>
    </source>
</evidence>
<gene>
    <name evidence="7" type="primary">bssA</name>
    <name evidence="7" type="ORF">Q31b_38250</name>
</gene>
<dbReference type="InterPro" id="IPR004184">
    <property type="entry name" value="PFL_dom"/>
</dbReference>
<feature type="coiled-coil region" evidence="4">
    <location>
        <begin position="168"/>
        <end position="195"/>
    </location>
</feature>
<dbReference type="GO" id="GO:0005829">
    <property type="term" value="C:cytosol"/>
    <property type="evidence" value="ECO:0007669"/>
    <property type="project" value="TreeGrafter"/>
</dbReference>
<feature type="domain" description="PFL" evidence="6">
    <location>
        <begin position="3"/>
        <end position="659"/>
    </location>
</feature>
<feature type="modified residue" description="Glycine radical" evidence="3">
    <location>
        <position position="761"/>
    </location>
</feature>
<dbReference type="PANTHER" id="PTHR43641">
    <property type="entry name" value="FORMATE ACETYLTRANSFERASE 3-RELATED"/>
    <property type="match status" value="1"/>
</dbReference>
<evidence type="ECO:0000259" key="6">
    <source>
        <dbReference type="PROSITE" id="PS51554"/>
    </source>
</evidence>
<dbReference type="CDD" id="cd01677">
    <property type="entry name" value="PFL2_DhaB_BssA"/>
    <property type="match status" value="1"/>
</dbReference>
<dbReference type="Gene3D" id="3.20.70.20">
    <property type="match status" value="1"/>
</dbReference>
<accession>A0A5C6DS77</accession>
<comment type="caution">
    <text evidence="7">The sequence shown here is derived from an EMBL/GenBank/DDBJ whole genome shotgun (WGS) entry which is preliminary data.</text>
</comment>
<sequence length="786" mass="88849">MNERVARLRQKSVDTKPSISAERARLLTEFYRDNEGKYSIPVLRAMAFKHLCEHKTIYIGDEELIVGERGPLPSVTPTFPELTCHSIDDLEILRSREKTSYGVPPEAIEVYRQQVIPYWRGRSIRDRVFPLLPQTWHDAYDAGVFTEFMEQRAPGHTVSDGKIYVKGLLDFKKEIADAEAKLDDLRDIEAFQKREQLSAMEIAADAAILFAHRHAELARQMAEQASEPTRKAELLRIADVCQRVPAYAPRDFREALQTYWFYHLGVITELNGWDSFNPGHLDQHLWPFYEREIAARTLDRESAKELLECWWVKFNNHPAPPKVGVTAAESGTYTDFANINLGGLRRDGTDAVTELSYLLLEVIDEMHILQPSNNVQLSRKNPDRFMKEAARVIRKGYGFPSVFNADGVVEQLLRQGKTLEDAREGGTSGCVESGAFGKEAYVLTGYFNLPKILELTLHNGFDPRTKKQLGPKTGDPSEFATFEDLFAAWQEQVNYFVELKIKGNHTFEQMYANYAPAPFLSIIIDDCIAKGQDYNAGGARYNTSYLQGVGIGSLTDSFAAIDQHVFRDRSLSMSDLLKYLERDFADQEKLRQLLLNKTAKYGNDNEYVDQIMVRCFNTFFNAVEGRPNVRGGEYHIDMLPTTCHVYFGSVLGASADGRRSGMPLSEGISPVQGADRKGPTAVFKSAAKMDHAKTGGTLLNMKFSPGLLKGEQGLANVTHLVRSYFKMDSHHVQFNVVDVDLLRRAQANPQAHRDLIVRVAGYSDYFCDLSQALQDEIIARTEHESY</sequence>
<dbReference type="GO" id="GO:0018805">
    <property type="term" value="F:benzylsuccinate synthase activity"/>
    <property type="evidence" value="ECO:0007669"/>
    <property type="project" value="UniProtKB-EC"/>
</dbReference>
<feature type="domain" description="Glycine radical" evidence="5">
    <location>
        <begin position="666"/>
        <end position="786"/>
    </location>
</feature>
<proteinExistence type="predicted"/>
<dbReference type="InterPro" id="IPR050012">
    <property type="entry name" value="Glycl_HYPD"/>
</dbReference>
<dbReference type="Pfam" id="PF02901">
    <property type="entry name" value="PFL-like"/>
    <property type="match status" value="1"/>
</dbReference>
<dbReference type="SUPFAM" id="SSF51998">
    <property type="entry name" value="PFL-like glycyl radical enzymes"/>
    <property type="match status" value="1"/>
</dbReference>
<dbReference type="PROSITE" id="PS51554">
    <property type="entry name" value="PFL"/>
    <property type="match status" value="1"/>
</dbReference>
<keyword evidence="2 7" id="KW-0456">Lyase</keyword>
<keyword evidence="8" id="KW-1185">Reference proteome</keyword>